<evidence type="ECO:0000256" key="1">
    <source>
        <dbReference type="ARBA" id="ARBA00001946"/>
    </source>
</evidence>
<dbReference type="EC" id="2.7.4.6" evidence="3"/>
<evidence type="ECO:0000256" key="8">
    <source>
        <dbReference type="RuleBase" id="RU004011"/>
    </source>
</evidence>
<dbReference type="InterPro" id="IPR001564">
    <property type="entry name" value="Nucleoside_diP_kinase"/>
</dbReference>
<evidence type="ECO:0000259" key="9">
    <source>
        <dbReference type="SMART" id="SM00562"/>
    </source>
</evidence>
<proteinExistence type="inferred from homology"/>
<comment type="caution">
    <text evidence="10">The sequence shown here is derived from an EMBL/GenBank/DDBJ whole genome shotgun (WGS) entry which is preliminary data.</text>
</comment>
<dbReference type="GO" id="GO:0006228">
    <property type="term" value="P:UTP biosynthetic process"/>
    <property type="evidence" value="ECO:0007669"/>
    <property type="project" value="InterPro"/>
</dbReference>
<sequence length="70" mass="8059">MERTLVIIKPDGIERKLIGEIICRYERKGFQLLAAKLIQANEIILGKHYAEHEGRPYFQELIKSTFAGSN</sequence>
<name>A0A140L9Q9_9FIRM</name>
<dbReference type="EMBL" id="LOEE01000018">
    <property type="protein sequence ID" value="KXG77284.1"/>
    <property type="molecule type" value="Genomic_DNA"/>
</dbReference>
<dbReference type="RefSeq" id="WP_068554799.1">
    <property type="nucleotide sequence ID" value="NZ_LOEE01000018.1"/>
</dbReference>
<dbReference type="AlphaFoldDB" id="A0A140L9Q9"/>
<dbReference type="Gene3D" id="3.30.70.141">
    <property type="entry name" value="Nucleoside diphosphate kinase-like domain"/>
    <property type="match status" value="1"/>
</dbReference>
<dbReference type="PROSITE" id="PS51374">
    <property type="entry name" value="NDPK_LIKE"/>
    <property type="match status" value="1"/>
</dbReference>
<evidence type="ECO:0000313" key="11">
    <source>
        <dbReference type="Proteomes" id="UP000070456"/>
    </source>
</evidence>
<dbReference type="GO" id="GO:0006183">
    <property type="term" value="P:GTP biosynthetic process"/>
    <property type="evidence" value="ECO:0007669"/>
    <property type="project" value="InterPro"/>
</dbReference>
<evidence type="ECO:0000256" key="3">
    <source>
        <dbReference type="ARBA" id="ARBA00012966"/>
    </source>
</evidence>
<dbReference type="Proteomes" id="UP000070456">
    <property type="component" value="Unassembled WGS sequence"/>
</dbReference>
<dbReference type="GO" id="GO:0006241">
    <property type="term" value="P:CTP biosynthetic process"/>
    <property type="evidence" value="ECO:0007669"/>
    <property type="project" value="InterPro"/>
</dbReference>
<feature type="domain" description="Nucleoside diphosphate kinase-like" evidence="9">
    <location>
        <begin position="1"/>
        <end position="70"/>
    </location>
</feature>
<dbReference type="SUPFAM" id="SSF54919">
    <property type="entry name" value="Nucleoside diphosphate kinase, NDK"/>
    <property type="match status" value="1"/>
</dbReference>
<reference evidence="10 11" key="1">
    <citation type="submission" date="2015-12" db="EMBL/GenBank/DDBJ databases">
        <title>Draft genome sequence of the thermoanaerobe Thermotalea metallivorans, an isolate from the runoff channel of the Great Artesian Basin, Australia.</title>
        <authorList>
            <person name="Patel B.K."/>
        </authorList>
    </citation>
    <scope>NUCLEOTIDE SEQUENCE [LARGE SCALE GENOMIC DNA]</scope>
    <source>
        <strain evidence="10 11">B2-1</strain>
    </source>
</reference>
<dbReference type="PATRIC" id="fig|520762.4.peg.587"/>
<dbReference type="GO" id="GO:0004550">
    <property type="term" value="F:nucleoside diphosphate kinase activity"/>
    <property type="evidence" value="ECO:0007669"/>
    <property type="project" value="UniProtKB-EC"/>
</dbReference>
<keyword evidence="4 10" id="KW-0808">Transferase</keyword>
<evidence type="ECO:0000256" key="2">
    <source>
        <dbReference type="ARBA" id="ARBA00008142"/>
    </source>
</evidence>
<protein>
    <recommendedName>
        <fullName evidence="3">nucleoside-diphosphate kinase</fullName>
        <ecNumber evidence="3">2.7.4.6</ecNumber>
    </recommendedName>
</protein>
<dbReference type="SMART" id="SM00562">
    <property type="entry name" value="NDK"/>
    <property type="match status" value="1"/>
</dbReference>
<evidence type="ECO:0000256" key="5">
    <source>
        <dbReference type="ARBA" id="ARBA00022777"/>
    </source>
</evidence>
<comment type="cofactor">
    <cofactor evidence="1">
        <name>Mg(2+)</name>
        <dbReference type="ChEBI" id="CHEBI:18420"/>
    </cofactor>
</comment>
<keyword evidence="5 10" id="KW-0418">Kinase</keyword>
<keyword evidence="6" id="KW-0546">Nucleotide metabolism</keyword>
<dbReference type="OrthoDB" id="9801161at2"/>
<keyword evidence="11" id="KW-1185">Reference proteome</keyword>
<dbReference type="Pfam" id="PF00334">
    <property type="entry name" value="NDK"/>
    <property type="match status" value="1"/>
</dbReference>
<evidence type="ECO:0000256" key="6">
    <source>
        <dbReference type="ARBA" id="ARBA00023080"/>
    </source>
</evidence>
<comment type="caution">
    <text evidence="7">Lacks conserved residue(s) required for the propagation of feature annotation.</text>
</comment>
<dbReference type="InterPro" id="IPR034907">
    <property type="entry name" value="NDK-like_dom"/>
</dbReference>
<gene>
    <name evidence="10" type="primary">ndk</name>
    <name evidence="10" type="ORF">AN619_05130</name>
</gene>
<dbReference type="PRINTS" id="PR01243">
    <property type="entry name" value="NUCDPKINASE"/>
</dbReference>
<comment type="similarity">
    <text evidence="2 7 8">Belongs to the NDK family.</text>
</comment>
<dbReference type="PANTHER" id="PTHR11349">
    <property type="entry name" value="NUCLEOSIDE DIPHOSPHATE KINASE"/>
    <property type="match status" value="1"/>
</dbReference>
<evidence type="ECO:0000256" key="7">
    <source>
        <dbReference type="PROSITE-ProRule" id="PRU00706"/>
    </source>
</evidence>
<organism evidence="10 11">
    <name type="scientific">Thermotalea metallivorans</name>
    <dbReference type="NCBI Taxonomy" id="520762"/>
    <lineage>
        <taxon>Bacteria</taxon>
        <taxon>Bacillati</taxon>
        <taxon>Bacillota</taxon>
        <taxon>Clostridia</taxon>
        <taxon>Peptostreptococcales</taxon>
        <taxon>Thermotaleaceae</taxon>
        <taxon>Thermotalea</taxon>
    </lineage>
</organism>
<accession>A0A140L9Q9</accession>
<dbReference type="InterPro" id="IPR036850">
    <property type="entry name" value="NDK-like_dom_sf"/>
</dbReference>
<evidence type="ECO:0000256" key="4">
    <source>
        <dbReference type="ARBA" id="ARBA00022679"/>
    </source>
</evidence>
<evidence type="ECO:0000313" key="10">
    <source>
        <dbReference type="EMBL" id="KXG77284.1"/>
    </source>
</evidence>
<dbReference type="STRING" id="520762.AN619_05130"/>